<dbReference type="EMBL" id="ACCF01000102">
    <property type="protein sequence ID" value="EEF67992.1"/>
    <property type="molecule type" value="Genomic_DNA"/>
</dbReference>
<dbReference type="HOGENOM" id="CLU_3200718_0_0_9"/>
<reference evidence="1 2" key="1">
    <citation type="submission" date="2008-12" db="EMBL/GenBank/DDBJ databases">
        <authorList>
            <person name="Fulton L."/>
            <person name="Clifton S."/>
            <person name="Fulton B."/>
            <person name="Xu J."/>
            <person name="Minx P."/>
            <person name="Pepin K.H."/>
            <person name="Johnson M."/>
            <person name="Bhonagiri V."/>
            <person name="Nash W.E."/>
            <person name="Mardis E.R."/>
            <person name="Wilson R.K."/>
        </authorList>
    </citation>
    <scope>NUCLEOTIDE SEQUENCE [LARGE SCALE GENOMIC DNA]</scope>
    <source>
        <strain evidence="1 2">DSM 12042</strain>
    </source>
</reference>
<dbReference type="Proteomes" id="UP000005950">
    <property type="component" value="Unassembled WGS sequence"/>
</dbReference>
<protein>
    <submittedName>
        <fullName evidence="1">Uncharacterized protein</fullName>
    </submittedName>
</protein>
<proteinExistence type="predicted"/>
<sequence length="45" mass="5133">MSANSIIQLVSTVKLKVLIFFKFSSFSQFVFQAAVHTLYQEAFCL</sequence>
<comment type="caution">
    <text evidence="1">The sequence shown here is derived from an EMBL/GenBank/DDBJ whole genome shotgun (WGS) entry which is preliminary data.</text>
</comment>
<dbReference type="STRING" id="545696.HOLDEFILI_01855"/>
<gene>
    <name evidence="1" type="ORF">HOLDEFILI_01855</name>
</gene>
<evidence type="ECO:0000313" key="1">
    <source>
        <dbReference type="EMBL" id="EEF67992.1"/>
    </source>
</evidence>
<name>B9Y7R0_9FIRM</name>
<dbReference type="AlphaFoldDB" id="B9Y7R0"/>
<evidence type="ECO:0000313" key="2">
    <source>
        <dbReference type="Proteomes" id="UP000005950"/>
    </source>
</evidence>
<organism evidence="1 2">
    <name type="scientific">Holdemania filiformis DSM 12042</name>
    <dbReference type="NCBI Taxonomy" id="545696"/>
    <lineage>
        <taxon>Bacteria</taxon>
        <taxon>Bacillati</taxon>
        <taxon>Bacillota</taxon>
        <taxon>Erysipelotrichia</taxon>
        <taxon>Erysipelotrichales</taxon>
        <taxon>Erysipelotrichaceae</taxon>
        <taxon>Holdemania</taxon>
    </lineage>
</organism>
<reference evidence="1 2" key="2">
    <citation type="submission" date="2009-02" db="EMBL/GenBank/DDBJ databases">
        <title>Draft genome sequence of Holdemania filiformis DSM 12042.</title>
        <authorList>
            <person name="Sudarsanam P."/>
            <person name="Ley R."/>
            <person name="Guruge J."/>
            <person name="Turnbaugh P.J."/>
            <person name="Mahowald M."/>
            <person name="Liep D."/>
            <person name="Gordon J."/>
        </authorList>
    </citation>
    <scope>NUCLEOTIDE SEQUENCE [LARGE SCALE GENOMIC DNA]</scope>
    <source>
        <strain evidence="1 2">DSM 12042</strain>
    </source>
</reference>
<accession>B9Y7R0</accession>